<evidence type="ECO:0000313" key="3">
    <source>
        <dbReference type="EMBL" id="ORZ21142.1"/>
    </source>
</evidence>
<keyword evidence="4" id="KW-1185">Reference proteome</keyword>
<reference evidence="3 4" key="1">
    <citation type="submission" date="2016-07" db="EMBL/GenBank/DDBJ databases">
        <title>Pervasive Adenine N6-methylation of Active Genes in Fungi.</title>
        <authorList>
            <consortium name="DOE Joint Genome Institute"/>
            <person name="Mondo S.J."/>
            <person name="Dannebaum R.O."/>
            <person name="Kuo R.C."/>
            <person name="Labutti K."/>
            <person name="Haridas S."/>
            <person name="Kuo A."/>
            <person name="Salamov A."/>
            <person name="Ahrendt S.R."/>
            <person name="Lipzen A."/>
            <person name="Sullivan W."/>
            <person name="Andreopoulos W.B."/>
            <person name="Clum A."/>
            <person name="Lindquist E."/>
            <person name="Daum C."/>
            <person name="Ramamoorthy G.K."/>
            <person name="Gryganskyi A."/>
            <person name="Culley D."/>
            <person name="Magnuson J.K."/>
            <person name="James T.Y."/>
            <person name="O'Malley M.A."/>
            <person name="Stajich J.E."/>
            <person name="Spatafora J.W."/>
            <person name="Visel A."/>
            <person name="Grigoriev I.V."/>
        </authorList>
    </citation>
    <scope>NUCLEOTIDE SEQUENCE [LARGE SCALE GENOMIC DNA]</scope>
    <source>
        <strain evidence="3 4">NRRL 1336</strain>
    </source>
</reference>
<dbReference type="InterPro" id="IPR039301">
    <property type="entry name" value="Sip5/DA2"/>
</dbReference>
<feature type="compositionally biased region" description="Low complexity" evidence="2">
    <location>
        <begin position="183"/>
        <end position="197"/>
    </location>
</feature>
<dbReference type="Proteomes" id="UP000193560">
    <property type="component" value="Unassembled WGS sequence"/>
</dbReference>
<feature type="compositionally biased region" description="Low complexity" evidence="2">
    <location>
        <begin position="60"/>
        <end position="76"/>
    </location>
</feature>
<dbReference type="GO" id="GO:0005737">
    <property type="term" value="C:cytoplasm"/>
    <property type="evidence" value="ECO:0007669"/>
    <property type="project" value="TreeGrafter"/>
</dbReference>
<sequence length="319" mass="35327">MGSYTSKEEKKVDEGYSYTSGLYSSVVQDYDENVVRKLITSRKLAPFYKGRDEVDTPSENTAKTTTNKPSSSSASPKNKHAKINQSMLYADAVECPICFLYYPSNINYSKCCDQPICTECFVQIKRTDPLLPPCCPFCVQPNFGIIYQLPSSSINRSPQRYSTLFSVSSPGNYAIMKNITTRSTSGHTLSSPSSLNDKSSKHPPLNLSKEPTRRSLAKQKPSMIVLVDQIRPTVNKSATASAAVPAASPLESSLPIRRYYATDLTMETPSFEDWMIMEAVRRSLQDQQNTQTSSSNTTSLLPHQTTNTPLTSEDSSIVC</sequence>
<feature type="compositionally biased region" description="Polar residues" evidence="2">
    <location>
        <begin position="302"/>
        <end position="319"/>
    </location>
</feature>
<evidence type="ECO:0000313" key="4">
    <source>
        <dbReference type="Proteomes" id="UP000193560"/>
    </source>
</evidence>
<organism evidence="3 4">
    <name type="scientific">Absidia repens</name>
    <dbReference type="NCBI Taxonomy" id="90262"/>
    <lineage>
        <taxon>Eukaryota</taxon>
        <taxon>Fungi</taxon>
        <taxon>Fungi incertae sedis</taxon>
        <taxon>Mucoromycota</taxon>
        <taxon>Mucoromycotina</taxon>
        <taxon>Mucoromycetes</taxon>
        <taxon>Mucorales</taxon>
        <taxon>Cunninghamellaceae</taxon>
        <taxon>Absidia</taxon>
    </lineage>
</organism>
<feature type="region of interest" description="Disordered" evidence="2">
    <location>
        <begin position="183"/>
        <end position="220"/>
    </location>
</feature>
<feature type="region of interest" description="Disordered" evidence="2">
    <location>
        <begin position="285"/>
        <end position="319"/>
    </location>
</feature>
<accession>A0A1X2IRH5</accession>
<dbReference type="PANTHER" id="PTHR31315:SF1">
    <property type="entry name" value="PROTEIN SIP5"/>
    <property type="match status" value="1"/>
</dbReference>
<dbReference type="PANTHER" id="PTHR31315">
    <property type="entry name" value="PROTEIN SIP5"/>
    <property type="match status" value="1"/>
</dbReference>
<comment type="similarity">
    <text evidence="1">Belongs to the SIP5 family.</text>
</comment>
<name>A0A1X2IRH5_9FUNG</name>
<evidence type="ECO:0000256" key="2">
    <source>
        <dbReference type="SAM" id="MobiDB-lite"/>
    </source>
</evidence>
<gene>
    <name evidence="3" type="ORF">BCR42DRAFT_406899</name>
</gene>
<evidence type="ECO:0008006" key="5">
    <source>
        <dbReference type="Google" id="ProtNLM"/>
    </source>
</evidence>
<dbReference type="EMBL" id="MCGE01000005">
    <property type="protein sequence ID" value="ORZ21142.1"/>
    <property type="molecule type" value="Genomic_DNA"/>
</dbReference>
<dbReference type="OrthoDB" id="21471at2759"/>
<proteinExistence type="inferred from homology"/>
<feature type="compositionally biased region" description="Low complexity" evidence="2">
    <location>
        <begin position="285"/>
        <end position="301"/>
    </location>
</feature>
<comment type="caution">
    <text evidence="3">The sequence shown here is derived from an EMBL/GenBank/DDBJ whole genome shotgun (WGS) entry which is preliminary data.</text>
</comment>
<feature type="region of interest" description="Disordered" evidence="2">
    <location>
        <begin position="50"/>
        <end position="79"/>
    </location>
</feature>
<evidence type="ECO:0000256" key="1">
    <source>
        <dbReference type="ARBA" id="ARBA00010402"/>
    </source>
</evidence>
<protein>
    <recommendedName>
        <fullName evidence="5">RING-type domain-containing protein</fullName>
    </recommendedName>
</protein>
<dbReference type="STRING" id="90262.A0A1X2IRH5"/>
<dbReference type="AlphaFoldDB" id="A0A1X2IRH5"/>